<dbReference type="InterPro" id="IPR007599">
    <property type="entry name" value="DER1"/>
</dbReference>
<evidence type="ECO:0000256" key="6">
    <source>
        <dbReference type="ARBA" id="ARBA00023136"/>
    </source>
</evidence>
<dbReference type="Pfam" id="PF04511">
    <property type="entry name" value="DER1"/>
    <property type="match status" value="1"/>
</dbReference>
<name>A0A9W8I424_9FUNG</name>
<protein>
    <recommendedName>
        <fullName evidence="7">Derlin</fullName>
    </recommendedName>
</protein>
<feature type="transmembrane region" description="Helical" evidence="7">
    <location>
        <begin position="18"/>
        <end position="41"/>
    </location>
</feature>
<dbReference type="GO" id="GO:0005789">
    <property type="term" value="C:endoplasmic reticulum membrane"/>
    <property type="evidence" value="ECO:0007669"/>
    <property type="project" value="UniProtKB-SubCell"/>
</dbReference>
<comment type="caution">
    <text evidence="9">The sequence shown here is derived from an EMBL/GenBank/DDBJ whole genome shotgun (WGS) entry which is preliminary data.</text>
</comment>
<dbReference type="InterPro" id="IPR035952">
    <property type="entry name" value="Rhomboid-like_sf"/>
</dbReference>
<comment type="subcellular location">
    <subcellularLocation>
        <location evidence="1 7">Endoplasmic reticulum membrane</location>
        <topology evidence="1 7">Multi-pass membrane protein</topology>
    </subcellularLocation>
</comment>
<feature type="transmembrane region" description="Helical" evidence="7">
    <location>
        <begin position="139"/>
        <end position="162"/>
    </location>
</feature>
<feature type="region of interest" description="Disordered" evidence="8">
    <location>
        <begin position="221"/>
        <end position="302"/>
    </location>
</feature>
<evidence type="ECO:0000256" key="5">
    <source>
        <dbReference type="ARBA" id="ARBA00022989"/>
    </source>
</evidence>
<evidence type="ECO:0000256" key="3">
    <source>
        <dbReference type="ARBA" id="ARBA00022692"/>
    </source>
</evidence>
<evidence type="ECO:0000256" key="1">
    <source>
        <dbReference type="ARBA" id="ARBA00004477"/>
    </source>
</evidence>
<evidence type="ECO:0000256" key="7">
    <source>
        <dbReference type="RuleBase" id="RU363059"/>
    </source>
</evidence>
<evidence type="ECO:0000256" key="4">
    <source>
        <dbReference type="ARBA" id="ARBA00022824"/>
    </source>
</evidence>
<feature type="transmembrane region" description="Helical" evidence="7">
    <location>
        <begin position="96"/>
        <end position="127"/>
    </location>
</feature>
<dbReference type="PANTHER" id="PTHR11009">
    <property type="entry name" value="DER1-LIKE PROTEIN, DERLIN"/>
    <property type="match status" value="1"/>
</dbReference>
<keyword evidence="3 7" id="KW-0812">Transmembrane</keyword>
<keyword evidence="10" id="KW-1185">Reference proteome</keyword>
<evidence type="ECO:0000313" key="10">
    <source>
        <dbReference type="Proteomes" id="UP001139887"/>
    </source>
</evidence>
<proteinExistence type="inferred from homology"/>
<evidence type="ECO:0000256" key="2">
    <source>
        <dbReference type="ARBA" id="ARBA00008917"/>
    </source>
</evidence>
<reference evidence="9" key="1">
    <citation type="submission" date="2022-07" db="EMBL/GenBank/DDBJ databases">
        <title>Phylogenomic reconstructions and comparative analyses of Kickxellomycotina fungi.</title>
        <authorList>
            <person name="Reynolds N.K."/>
            <person name="Stajich J.E."/>
            <person name="Barry K."/>
            <person name="Grigoriev I.V."/>
            <person name="Crous P."/>
            <person name="Smith M.E."/>
        </authorList>
    </citation>
    <scope>NUCLEOTIDE SEQUENCE</scope>
    <source>
        <strain evidence="9">NRRL 1566</strain>
    </source>
</reference>
<dbReference type="SUPFAM" id="SSF144091">
    <property type="entry name" value="Rhomboid-like"/>
    <property type="match status" value="1"/>
</dbReference>
<dbReference type="OrthoDB" id="1716531at2759"/>
<keyword evidence="4 7" id="KW-0256">Endoplasmic reticulum</keyword>
<feature type="compositionally biased region" description="Polar residues" evidence="8">
    <location>
        <begin position="277"/>
        <end position="302"/>
    </location>
</feature>
<comment type="function">
    <text evidence="7">May be involved in the degradation of misfolded endoplasmic reticulum (ER) luminal proteins.</text>
</comment>
<dbReference type="GO" id="GO:0006950">
    <property type="term" value="P:response to stress"/>
    <property type="evidence" value="ECO:0007669"/>
    <property type="project" value="UniProtKB-ARBA"/>
</dbReference>
<evidence type="ECO:0000313" key="9">
    <source>
        <dbReference type="EMBL" id="KAJ2846778.1"/>
    </source>
</evidence>
<organism evidence="9 10">
    <name type="scientific">Coemansia brasiliensis</name>
    <dbReference type="NCBI Taxonomy" id="2650707"/>
    <lineage>
        <taxon>Eukaryota</taxon>
        <taxon>Fungi</taxon>
        <taxon>Fungi incertae sedis</taxon>
        <taxon>Zoopagomycota</taxon>
        <taxon>Kickxellomycotina</taxon>
        <taxon>Kickxellomycetes</taxon>
        <taxon>Kickxellales</taxon>
        <taxon>Kickxellaceae</taxon>
        <taxon>Coemansia</taxon>
    </lineage>
</organism>
<feature type="transmembrane region" description="Helical" evidence="7">
    <location>
        <begin position="53"/>
        <end position="76"/>
    </location>
</feature>
<sequence length="302" mass="34846">MPNPLEEWYLQLPPFTRIYTTGIVGLTLALKLQLVTPYQLFYTYQTAFIQGEYWRILTSFLFLGELSFDWILNIYFIVHYCRELEEGSYLNRPADFVWMVLLLCAALLAISPYLGTVFLGDVLVTALTYMWSRHYSFMFINFMGLFMVPAAYLSWIMIAFSSVVENRWPIPEVMVILVSHIVWFLSEEWPRRAESGGKRLICAPRFLCKLLHQDLEEDIEAEQDHQPEPTTAGEHAGEHTPSSDMPLPENDEKREYVEATVDGTSHEIKANELDIQSHASSSAIEQVDISQTLHQRVPHSQS</sequence>
<keyword evidence="6 7" id="KW-0472">Membrane</keyword>
<dbReference type="Proteomes" id="UP001139887">
    <property type="component" value="Unassembled WGS sequence"/>
</dbReference>
<dbReference type="EMBL" id="JANBUW010000456">
    <property type="protein sequence ID" value="KAJ2846778.1"/>
    <property type="molecule type" value="Genomic_DNA"/>
</dbReference>
<keyword evidence="5 7" id="KW-1133">Transmembrane helix</keyword>
<evidence type="ECO:0000256" key="8">
    <source>
        <dbReference type="SAM" id="MobiDB-lite"/>
    </source>
</evidence>
<comment type="similarity">
    <text evidence="2 7">Belongs to the derlin family.</text>
</comment>
<gene>
    <name evidence="9" type="ORF">IWW36_004185</name>
</gene>
<accession>A0A9W8I424</accession>
<dbReference type="AlphaFoldDB" id="A0A9W8I424"/>